<name>A0A1H1YI59_9ACTN</name>
<accession>A0A1H1YI59</accession>
<proteinExistence type="predicted"/>
<dbReference type="STRING" id="630515.SAMN04489812_4577"/>
<dbReference type="Gene3D" id="3.40.830.10">
    <property type="entry name" value="LigB-like"/>
    <property type="match status" value="1"/>
</dbReference>
<protein>
    <recommendedName>
        <fullName evidence="3">Catalytic LigB subunit of aromatic ring-opening dioxygenase</fullName>
    </recommendedName>
</protein>
<dbReference type="EMBL" id="LT629772">
    <property type="protein sequence ID" value="SDT20726.1"/>
    <property type="molecule type" value="Genomic_DNA"/>
</dbReference>
<dbReference type="RefSeq" id="WP_091527691.1">
    <property type="nucleotide sequence ID" value="NZ_LT629772.1"/>
</dbReference>
<evidence type="ECO:0000313" key="1">
    <source>
        <dbReference type="EMBL" id="SDT20726.1"/>
    </source>
</evidence>
<reference evidence="1 2" key="1">
    <citation type="submission" date="2016-10" db="EMBL/GenBank/DDBJ databases">
        <authorList>
            <person name="de Groot N.N."/>
        </authorList>
    </citation>
    <scope>NUCLEOTIDE SEQUENCE [LARGE SCALE GENOMIC DNA]</scope>
    <source>
        <strain evidence="1 2">DSM 21800</strain>
    </source>
</reference>
<gene>
    <name evidence="1" type="ORF">SAMN04489812_4577</name>
</gene>
<sequence>MRLLNLPGAPILLPRVGGRTDPAAALRAVCLRAVDEVLDDSIRRVIVLAAGDETADWSSDLPDPIGRLTGAAGSEPSLPLPLAVGRRLVGHRSEPQAAPELILRTVAGSDRADDDADLIIGIADGSALAHPGGPAAVHPRADDFDRQLVRAWRSGDPATLAALDRQLATEVMATGGPVWQQLARSAGGSDYQTKINFADAPFGVFYLVANWT</sequence>
<evidence type="ECO:0008006" key="3">
    <source>
        <dbReference type="Google" id="ProtNLM"/>
    </source>
</evidence>
<evidence type="ECO:0000313" key="2">
    <source>
        <dbReference type="Proteomes" id="UP000199103"/>
    </source>
</evidence>
<keyword evidence="2" id="KW-1185">Reference proteome</keyword>
<dbReference type="OrthoDB" id="4543339at2"/>
<organism evidence="1 2">
    <name type="scientific">Microlunatus soli</name>
    <dbReference type="NCBI Taxonomy" id="630515"/>
    <lineage>
        <taxon>Bacteria</taxon>
        <taxon>Bacillati</taxon>
        <taxon>Actinomycetota</taxon>
        <taxon>Actinomycetes</taxon>
        <taxon>Propionibacteriales</taxon>
        <taxon>Propionibacteriaceae</taxon>
        <taxon>Microlunatus</taxon>
    </lineage>
</organism>
<dbReference type="AlphaFoldDB" id="A0A1H1YI59"/>
<dbReference type="Proteomes" id="UP000199103">
    <property type="component" value="Chromosome I"/>
</dbReference>